<dbReference type="GO" id="GO:0003700">
    <property type="term" value="F:DNA-binding transcription factor activity"/>
    <property type="evidence" value="ECO:0007669"/>
    <property type="project" value="InterPro"/>
</dbReference>
<dbReference type="EMBL" id="JH767577">
    <property type="protein sequence ID" value="EON65990.1"/>
    <property type="molecule type" value="Genomic_DNA"/>
</dbReference>
<organism evidence="8 9">
    <name type="scientific">Coniosporium apollinis (strain CBS 100218)</name>
    <name type="common">Rock-inhabiting black yeast</name>
    <dbReference type="NCBI Taxonomy" id="1168221"/>
    <lineage>
        <taxon>Eukaryota</taxon>
        <taxon>Fungi</taxon>
        <taxon>Dikarya</taxon>
        <taxon>Ascomycota</taxon>
        <taxon>Pezizomycotina</taxon>
        <taxon>Dothideomycetes</taxon>
        <taxon>Dothideomycetes incertae sedis</taxon>
        <taxon>Coniosporium</taxon>
    </lineage>
</organism>
<dbReference type="PANTHER" id="PTHR10015:SF427">
    <property type="entry name" value="HEAT SHOCK FACTOR PROTEIN"/>
    <property type="match status" value="1"/>
</dbReference>
<accession>R7YVN9</accession>
<dbReference type="InterPro" id="IPR036390">
    <property type="entry name" value="WH_DNA-bd_sf"/>
</dbReference>
<reference evidence="9" key="1">
    <citation type="submission" date="2012-06" db="EMBL/GenBank/DDBJ databases">
        <title>The genome sequence of Coniosporium apollinis CBS 100218.</title>
        <authorList>
            <consortium name="The Broad Institute Genome Sequencing Platform"/>
            <person name="Cuomo C."/>
            <person name="Gorbushina A."/>
            <person name="Noack S."/>
            <person name="Walker B."/>
            <person name="Young S.K."/>
            <person name="Zeng Q."/>
            <person name="Gargeya S."/>
            <person name="Fitzgerald M."/>
            <person name="Haas B."/>
            <person name="Abouelleil A."/>
            <person name="Alvarado L."/>
            <person name="Arachchi H.M."/>
            <person name="Berlin A.M."/>
            <person name="Chapman S.B."/>
            <person name="Goldberg J."/>
            <person name="Griggs A."/>
            <person name="Gujja S."/>
            <person name="Hansen M."/>
            <person name="Howarth C."/>
            <person name="Imamovic A."/>
            <person name="Larimer J."/>
            <person name="McCowan C."/>
            <person name="Montmayeur A."/>
            <person name="Murphy C."/>
            <person name="Neiman D."/>
            <person name="Pearson M."/>
            <person name="Priest M."/>
            <person name="Roberts A."/>
            <person name="Saif S."/>
            <person name="Shea T."/>
            <person name="Sisk P."/>
            <person name="Sykes S."/>
            <person name="Wortman J."/>
            <person name="Nusbaum C."/>
            <person name="Birren B."/>
        </authorList>
    </citation>
    <scope>NUCLEOTIDE SEQUENCE [LARGE SCALE GENOMIC DNA]</scope>
    <source>
        <strain evidence="9">CBS 100218</strain>
    </source>
</reference>
<protein>
    <recommendedName>
        <fullName evidence="7">HSF-type DNA-binding domain-containing protein</fullName>
    </recommendedName>
</protein>
<comment type="subcellular location">
    <subcellularLocation>
        <location evidence="1">Nucleus</location>
    </subcellularLocation>
</comment>
<feature type="region of interest" description="Disordered" evidence="6">
    <location>
        <begin position="1"/>
        <end position="41"/>
    </location>
</feature>
<keyword evidence="3" id="KW-0238">DNA-binding</keyword>
<feature type="region of interest" description="Disordered" evidence="6">
    <location>
        <begin position="703"/>
        <end position="761"/>
    </location>
</feature>
<proteinExistence type="inferred from homology"/>
<dbReference type="STRING" id="1168221.R7YVN9"/>
<feature type="compositionally biased region" description="Polar residues" evidence="6">
    <location>
        <begin position="458"/>
        <end position="467"/>
    </location>
</feature>
<evidence type="ECO:0000256" key="6">
    <source>
        <dbReference type="SAM" id="MobiDB-lite"/>
    </source>
</evidence>
<feature type="compositionally biased region" description="Polar residues" evidence="6">
    <location>
        <begin position="18"/>
        <end position="38"/>
    </location>
</feature>
<feature type="compositionally biased region" description="Polar residues" evidence="6">
    <location>
        <begin position="730"/>
        <end position="743"/>
    </location>
</feature>
<dbReference type="Proteomes" id="UP000016924">
    <property type="component" value="Unassembled WGS sequence"/>
</dbReference>
<keyword evidence="9" id="KW-1185">Reference proteome</keyword>
<comment type="similarity">
    <text evidence="2 5">Belongs to the HSF family.</text>
</comment>
<evidence type="ECO:0000256" key="2">
    <source>
        <dbReference type="ARBA" id="ARBA00006403"/>
    </source>
</evidence>
<dbReference type="OrthoDB" id="60033at2759"/>
<dbReference type="InterPro" id="IPR000232">
    <property type="entry name" value="HSF_DNA-bd"/>
</dbReference>
<dbReference type="PANTHER" id="PTHR10015">
    <property type="entry name" value="HEAT SHOCK TRANSCRIPTION FACTOR"/>
    <property type="match status" value="1"/>
</dbReference>
<sequence>MQTHVPTRKRPAPGASPVMQQQPQLHTGLTYPDSSNLPEDQLLDWNDPAATSGLGTVYPDPSAYEIGNVYGANSAASIAQGSGPRLAPSAGLNSNQLVRRNTNQELAARGTSANQPAWQDFGSRAMTPGGSGAAYDNDEDGDMAQRAVVAKRDAQAKRKQIPPFVQKLSSFLDEDRNTDLIRWSDDGNSFIVLDEDEFAKTLIPELFKHNNYASFVRQLNMYGFHKRVGLGDGSMKASEQKRKPPSEYFNRYFKRGRPDLLWLIQKPKNVTANAKRKKNDGTSNEQGESDAETTQYPVSAAGERSQTRPGDRGGDGSNQDLVAVSRTELQRWQEELQGLQTQQRYISQAITAIRRQNEQLYQQASAFQTLHDRHENSINAILTFLATFYNRSLEGNTNIADMFKNTVPQNSQEHGNVFDVGDYAESAINAQNQFHRTGRRPLALLPAPVVREKAASSPARSTLSPGPTHQAPRSSSRTKSGGSTPRFTNADSPVEIKTDAETPNLLSQVPESADMISVINNVNNLNGVEASNLDLPATLDQYQTTSGAPPLTPQQRNEMLNAIAASGAPNAGSLAALSGAGTNGNGNGNDALASSISPPIPSLDHFVANQAQIEMLQKLQEEQATKVQNLAERLVPLSPTGAIPGLPLSDGNASYGGIDGGLGAPSDFDLNNFISSGDYFSANGVADGDLFEDLDVDFNAPPDPNMFGWDGADGLGDGTERDGGGGRVESITSVATSPSTTANEEVESQESGSSRKRRKRN</sequence>
<evidence type="ECO:0000256" key="1">
    <source>
        <dbReference type="ARBA" id="ARBA00004123"/>
    </source>
</evidence>
<dbReference type="GO" id="GO:0043565">
    <property type="term" value="F:sequence-specific DNA binding"/>
    <property type="evidence" value="ECO:0007669"/>
    <property type="project" value="InterPro"/>
</dbReference>
<evidence type="ECO:0000313" key="8">
    <source>
        <dbReference type="EMBL" id="EON65990.1"/>
    </source>
</evidence>
<dbReference type="GO" id="GO:0005634">
    <property type="term" value="C:nucleus"/>
    <property type="evidence" value="ECO:0007669"/>
    <property type="project" value="UniProtKB-SubCell"/>
</dbReference>
<feature type="compositionally biased region" description="Polar residues" evidence="6">
    <location>
        <begin position="281"/>
        <end position="297"/>
    </location>
</feature>
<keyword evidence="4" id="KW-0539">Nucleus</keyword>
<dbReference type="SUPFAM" id="SSF46785">
    <property type="entry name" value="Winged helix' DNA-binding domain"/>
    <property type="match status" value="1"/>
</dbReference>
<evidence type="ECO:0000313" key="9">
    <source>
        <dbReference type="Proteomes" id="UP000016924"/>
    </source>
</evidence>
<dbReference type="InterPro" id="IPR036388">
    <property type="entry name" value="WH-like_DNA-bd_sf"/>
</dbReference>
<feature type="domain" description="HSF-type DNA-binding" evidence="7">
    <location>
        <begin position="160"/>
        <end position="267"/>
    </location>
</feature>
<dbReference type="AlphaFoldDB" id="R7YVN9"/>
<feature type="region of interest" description="Disordered" evidence="6">
    <location>
        <begin position="271"/>
        <end position="319"/>
    </location>
</feature>
<dbReference type="Gene3D" id="1.10.10.10">
    <property type="entry name" value="Winged helix-like DNA-binding domain superfamily/Winged helix DNA-binding domain"/>
    <property type="match status" value="1"/>
</dbReference>
<evidence type="ECO:0000259" key="7">
    <source>
        <dbReference type="SMART" id="SM00415"/>
    </source>
</evidence>
<dbReference type="HOGENOM" id="CLU_013966_0_0_1"/>
<name>R7YVN9_CONA1</name>
<dbReference type="GeneID" id="19902544"/>
<evidence type="ECO:0000256" key="5">
    <source>
        <dbReference type="RuleBase" id="RU004020"/>
    </source>
</evidence>
<dbReference type="RefSeq" id="XP_007781307.1">
    <property type="nucleotide sequence ID" value="XM_007783117.1"/>
</dbReference>
<dbReference type="PRINTS" id="PR00056">
    <property type="entry name" value="HSFDOMAIN"/>
</dbReference>
<feature type="compositionally biased region" description="Basic and acidic residues" evidence="6">
    <location>
        <begin position="305"/>
        <end position="314"/>
    </location>
</feature>
<dbReference type="eggNOG" id="KOG0627">
    <property type="taxonomic scope" value="Eukaryota"/>
</dbReference>
<evidence type="ECO:0000256" key="4">
    <source>
        <dbReference type="ARBA" id="ARBA00023242"/>
    </source>
</evidence>
<dbReference type="OMA" id="QWGQNPP"/>
<feature type="compositionally biased region" description="Basic residues" evidence="6">
    <location>
        <begin position="1"/>
        <end position="11"/>
    </location>
</feature>
<evidence type="ECO:0000256" key="3">
    <source>
        <dbReference type="ARBA" id="ARBA00023125"/>
    </source>
</evidence>
<dbReference type="Pfam" id="PF00447">
    <property type="entry name" value="HSF_DNA-bind"/>
    <property type="match status" value="1"/>
</dbReference>
<feature type="compositionally biased region" description="Low complexity" evidence="6">
    <location>
        <begin position="472"/>
        <end position="485"/>
    </location>
</feature>
<dbReference type="FunFam" id="1.10.10.10:FF:000173">
    <property type="entry name" value="Heat shock transcription factor Hsf1"/>
    <property type="match status" value="1"/>
</dbReference>
<gene>
    <name evidence="8" type="ORF">W97_05233</name>
</gene>
<feature type="region of interest" description="Disordered" evidence="6">
    <location>
        <begin position="451"/>
        <end position="496"/>
    </location>
</feature>
<dbReference type="SMART" id="SM00415">
    <property type="entry name" value="HSF"/>
    <property type="match status" value="1"/>
</dbReference>